<evidence type="ECO:0008006" key="3">
    <source>
        <dbReference type="Google" id="ProtNLM"/>
    </source>
</evidence>
<name>A0ABT6C7D8_9MICO</name>
<comment type="caution">
    <text evidence="1">The sequence shown here is derived from an EMBL/GenBank/DDBJ whole genome shotgun (WGS) entry which is preliminary data.</text>
</comment>
<gene>
    <name evidence="1" type="ORF">P4R38_11425</name>
</gene>
<sequence length="91" mass="10320">MASQRSTTTDHDEIRAWVEKHDGRPAAVKYTATGDDPGVLRIGFPGGMGPDVIEQITWDQWFGKFEDEGLAFCYPRRQGEEDSTSFRLVER</sequence>
<organism evidence="1 2">
    <name type="scientific">Luteipulveratus flavus</name>
    <dbReference type="NCBI Taxonomy" id="3031728"/>
    <lineage>
        <taxon>Bacteria</taxon>
        <taxon>Bacillati</taxon>
        <taxon>Actinomycetota</taxon>
        <taxon>Actinomycetes</taxon>
        <taxon>Micrococcales</taxon>
        <taxon>Dermacoccaceae</taxon>
        <taxon>Luteipulveratus</taxon>
    </lineage>
</organism>
<protein>
    <recommendedName>
        <fullName evidence="3">1,4-alpha-glucan branching enzyme</fullName>
    </recommendedName>
</protein>
<reference evidence="1 2" key="1">
    <citation type="submission" date="2023-03" db="EMBL/GenBank/DDBJ databases">
        <title>YIM 133296 draft genome.</title>
        <authorList>
            <person name="Xiong L."/>
        </authorList>
    </citation>
    <scope>NUCLEOTIDE SEQUENCE [LARGE SCALE GENOMIC DNA]</scope>
    <source>
        <strain evidence="1 2">YIM 133296</strain>
    </source>
</reference>
<dbReference type="Proteomes" id="UP001528912">
    <property type="component" value="Unassembled WGS sequence"/>
</dbReference>
<keyword evidence="2" id="KW-1185">Reference proteome</keyword>
<dbReference type="EMBL" id="JAROAV010000028">
    <property type="protein sequence ID" value="MDF8264856.1"/>
    <property type="molecule type" value="Genomic_DNA"/>
</dbReference>
<accession>A0ABT6C7D8</accession>
<dbReference type="RefSeq" id="WP_277192234.1">
    <property type="nucleotide sequence ID" value="NZ_JAROAV010000028.1"/>
</dbReference>
<evidence type="ECO:0000313" key="1">
    <source>
        <dbReference type="EMBL" id="MDF8264856.1"/>
    </source>
</evidence>
<evidence type="ECO:0000313" key="2">
    <source>
        <dbReference type="Proteomes" id="UP001528912"/>
    </source>
</evidence>
<proteinExistence type="predicted"/>